<evidence type="ECO:0000256" key="3">
    <source>
        <dbReference type="ARBA" id="ARBA00022679"/>
    </source>
</evidence>
<dbReference type="EMBL" id="HBIJ01005551">
    <property type="protein sequence ID" value="CAE0363182.1"/>
    <property type="molecule type" value="Transcribed_RNA"/>
</dbReference>
<keyword evidence="6" id="KW-0833">Ubl conjugation pathway</keyword>
<evidence type="ECO:0000256" key="9">
    <source>
        <dbReference type="SAM" id="MobiDB-lite"/>
    </source>
</evidence>
<comment type="catalytic activity">
    <reaction evidence="1">
        <text>S-ubiquitinyl-[E2 ubiquitin-conjugating enzyme]-L-cysteine + [acceptor protein]-L-lysine = [E2 ubiquitin-conjugating enzyme]-L-cysteine + N(6)-ubiquitinyl-[acceptor protein]-L-lysine.</text>
        <dbReference type="EC" id="2.3.2.27"/>
    </reaction>
</comment>
<evidence type="ECO:0000256" key="8">
    <source>
        <dbReference type="PROSITE-ProRule" id="PRU00175"/>
    </source>
</evidence>
<dbReference type="PANTHER" id="PTHR22937:SF65">
    <property type="entry name" value="E3 UBIQUITIN-PROTEIN LIGASE ARK2C"/>
    <property type="match status" value="1"/>
</dbReference>
<feature type="transmembrane region" description="Helical" evidence="10">
    <location>
        <begin position="55"/>
        <end position="73"/>
    </location>
</feature>
<evidence type="ECO:0000256" key="2">
    <source>
        <dbReference type="ARBA" id="ARBA00012483"/>
    </source>
</evidence>
<dbReference type="GO" id="GO:0061630">
    <property type="term" value="F:ubiquitin protein ligase activity"/>
    <property type="evidence" value="ECO:0007669"/>
    <property type="project" value="UniProtKB-EC"/>
</dbReference>
<dbReference type="PROSITE" id="PS50089">
    <property type="entry name" value="ZF_RING_2"/>
    <property type="match status" value="1"/>
</dbReference>
<feature type="compositionally biased region" description="Polar residues" evidence="9">
    <location>
        <begin position="240"/>
        <end position="249"/>
    </location>
</feature>
<feature type="compositionally biased region" description="Basic and acidic residues" evidence="9">
    <location>
        <begin position="193"/>
        <end position="203"/>
    </location>
</feature>
<dbReference type="InterPro" id="IPR045191">
    <property type="entry name" value="MBR1/2-like"/>
</dbReference>
<protein>
    <recommendedName>
        <fullName evidence="2">RING-type E3 ubiquitin transferase</fullName>
        <ecNumber evidence="2">2.3.2.27</ecNumber>
    </recommendedName>
</protein>
<dbReference type="SMART" id="SM00184">
    <property type="entry name" value="RING"/>
    <property type="match status" value="1"/>
</dbReference>
<evidence type="ECO:0000256" key="10">
    <source>
        <dbReference type="SAM" id="Phobius"/>
    </source>
</evidence>
<reference evidence="12" key="1">
    <citation type="submission" date="2021-01" db="EMBL/GenBank/DDBJ databases">
        <authorList>
            <person name="Corre E."/>
            <person name="Pelletier E."/>
            <person name="Niang G."/>
            <person name="Scheremetjew M."/>
            <person name="Finn R."/>
            <person name="Kale V."/>
            <person name="Holt S."/>
            <person name="Cochrane G."/>
            <person name="Meng A."/>
            <person name="Brown T."/>
            <person name="Cohen L."/>
        </authorList>
    </citation>
    <scope>NUCLEOTIDE SEQUENCE</scope>
    <source>
        <strain evidence="12">CCMP1510</strain>
    </source>
</reference>
<evidence type="ECO:0000256" key="5">
    <source>
        <dbReference type="ARBA" id="ARBA00022771"/>
    </source>
</evidence>
<evidence type="ECO:0000313" key="12">
    <source>
        <dbReference type="EMBL" id="CAE0363182.1"/>
    </source>
</evidence>
<dbReference type="Gene3D" id="3.30.40.10">
    <property type="entry name" value="Zinc/RING finger domain, C3HC4 (zinc finger)"/>
    <property type="match status" value="1"/>
</dbReference>
<proteinExistence type="predicted"/>
<dbReference type="GO" id="GO:0008270">
    <property type="term" value="F:zinc ion binding"/>
    <property type="evidence" value="ECO:0007669"/>
    <property type="project" value="UniProtKB-KW"/>
</dbReference>
<dbReference type="Pfam" id="PF13639">
    <property type="entry name" value="zf-RING_2"/>
    <property type="match status" value="1"/>
</dbReference>
<evidence type="ECO:0000256" key="4">
    <source>
        <dbReference type="ARBA" id="ARBA00022723"/>
    </source>
</evidence>
<dbReference type="AlphaFoldDB" id="A0A7S3NIV3"/>
<gene>
    <name evidence="12" type="ORF">ALAG00032_LOCUS3923</name>
</gene>
<evidence type="ECO:0000259" key="11">
    <source>
        <dbReference type="PROSITE" id="PS50089"/>
    </source>
</evidence>
<keyword evidence="4" id="KW-0479">Metal-binding</keyword>
<dbReference type="SUPFAM" id="SSF57850">
    <property type="entry name" value="RING/U-box"/>
    <property type="match status" value="1"/>
</dbReference>
<sequence>MTTCILNESLPVINYSCANGANAYACSCDISVTCCARMDCPECYESSDSDQLFSFSWPLVAGWYIMLVILFCLGRRGRVGDHLCWMIGWRRSRRNGINDNHTEGSDTNVNHTLNENGDIEFTPVVKTRKVEEDDLNSDEGEAPVCTICLNQLQIDDIVANLDCPHLYHEECILPWLRRKATCPLCAVTIDLENRGTPSDENRTRSGSRLLTTRRISFSTNHEPEQRRNIDFDDEDEDDNNQPPIVTIGT</sequence>
<feature type="compositionally biased region" description="Low complexity" evidence="9">
    <location>
        <begin position="204"/>
        <end position="214"/>
    </location>
</feature>
<dbReference type="InterPro" id="IPR001841">
    <property type="entry name" value="Znf_RING"/>
</dbReference>
<dbReference type="InterPro" id="IPR013083">
    <property type="entry name" value="Znf_RING/FYVE/PHD"/>
</dbReference>
<feature type="domain" description="RING-type" evidence="11">
    <location>
        <begin position="145"/>
        <end position="185"/>
    </location>
</feature>
<dbReference type="EC" id="2.3.2.27" evidence="2"/>
<evidence type="ECO:0000256" key="7">
    <source>
        <dbReference type="ARBA" id="ARBA00022833"/>
    </source>
</evidence>
<keyword evidence="10" id="KW-0472">Membrane</keyword>
<feature type="compositionally biased region" description="Basic and acidic residues" evidence="9">
    <location>
        <begin position="221"/>
        <end position="230"/>
    </location>
</feature>
<organism evidence="12">
    <name type="scientific">Aureoumbra lagunensis</name>
    <dbReference type="NCBI Taxonomy" id="44058"/>
    <lineage>
        <taxon>Eukaryota</taxon>
        <taxon>Sar</taxon>
        <taxon>Stramenopiles</taxon>
        <taxon>Ochrophyta</taxon>
        <taxon>Pelagophyceae</taxon>
        <taxon>Pelagomonadales</taxon>
        <taxon>Aureoumbra</taxon>
    </lineage>
</organism>
<dbReference type="PANTHER" id="PTHR22937">
    <property type="entry name" value="E3 UBIQUITIN-PROTEIN LIGASE RNF165"/>
    <property type="match status" value="1"/>
</dbReference>
<evidence type="ECO:0000256" key="6">
    <source>
        <dbReference type="ARBA" id="ARBA00022786"/>
    </source>
</evidence>
<name>A0A7S3NIV3_9STRA</name>
<keyword evidence="3" id="KW-0808">Transferase</keyword>
<keyword evidence="10" id="KW-1133">Transmembrane helix</keyword>
<accession>A0A7S3NIV3</accession>
<keyword evidence="5 8" id="KW-0863">Zinc-finger</keyword>
<evidence type="ECO:0000256" key="1">
    <source>
        <dbReference type="ARBA" id="ARBA00000900"/>
    </source>
</evidence>
<keyword evidence="7" id="KW-0862">Zinc</keyword>
<feature type="region of interest" description="Disordered" evidence="9">
    <location>
        <begin position="193"/>
        <end position="249"/>
    </location>
</feature>
<keyword evidence="10" id="KW-0812">Transmembrane</keyword>